<gene>
    <name evidence="1" type="ORF">SDENCHOL_10683</name>
</gene>
<keyword evidence="2" id="KW-1185">Reference proteome</keyword>
<dbReference type="RefSeq" id="WP_154716061.1">
    <property type="nucleotide sequence ID" value="NZ_LT837803.1"/>
</dbReference>
<organism evidence="1 2">
    <name type="scientific">Sterolibacterium denitrificans</name>
    <dbReference type="NCBI Taxonomy" id="157592"/>
    <lineage>
        <taxon>Bacteria</taxon>
        <taxon>Pseudomonadati</taxon>
        <taxon>Pseudomonadota</taxon>
        <taxon>Betaproteobacteria</taxon>
        <taxon>Nitrosomonadales</taxon>
        <taxon>Sterolibacteriaceae</taxon>
        <taxon>Sterolibacterium</taxon>
    </lineage>
</organism>
<evidence type="ECO:0000313" key="2">
    <source>
        <dbReference type="Proteomes" id="UP000242886"/>
    </source>
</evidence>
<name>A0A7Z7MUE8_9PROT</name>
<dbReference type="AlphaFoldDB" id="A0A7Z7MUE8"/>
<reference evidence="1" key="1">
    <citation type="submission" date="2017-03" db="EMBL/GenBank/DDBJ databases">
        <authorList>
            <consortium name="AG Boll"/>
        </authorList>
    </citation>
    <scope>NUCLEOTIDE SEQUENCE [LARGE SCALE GENOMIC DNA]</scope>
    <source>
        <strain evidence="1">Chol</strain>
    </source>
</reference>
<protein>
    <submittedName>
        <fullName evidence="1">Uncharacterized protein</fullName>
    </submittedName>
</protein>
<evidence type="ECO:0000313" key="1">
    <source>
        <dbReference type="EMBL" id="SMB22753.1"/>
    </source>
</evidence>
<proteinExistence type="predicted"/>
<sequence length="264" mass="28635">MSITAATTQNPLTLNQRMTWRQTPDERFFTAYVQAFAGYAAAAENTAASATDAAAAAPVAERLLAVADLLGEVHTALSARRGVGSADQAAYAEILNRAYAGGGMADPAGFLASLTPAELAVVQRNHCLAERIDPARLSREGACNLLLPEGWRVDLDKNDLVEVGAARLVQFPPLDAPAEFLDAWRVATQDMNEMDISTYGLKMFIGMHTLGEQPLRRMPAEAMASYRQLVAAFLDMLEHFRSQLSAEQYARDQAFFGRLQALLG</sequence>
<accession>A0A7Z7MUE8</accession>
<dbReference type="Proteomes" id="UP000242886">
    <property type="component" value="Chromosome SDENCHOL"/>
</dbReference>
<dbReference type="EMBL" id="LT837803">
    <property type="protein sequence ID" value="SMB22753.1"/>
    <property type="molecule type" value="Genomic_DNA"/>
</dbReference>